<keyword evidence="3" id="KW-0812">Transmembrane</keyword>
<dbReference type="VEuPathDB" id="TriTrypDB:Lsey_0368_0010"/>
<keyword evidence="1" id="KW-0479">Metal-binding</keyword>
<dbReference type="EMBL" id="LJSK01000368">
    <property type="protein sequence ID" value="KPI83483.1"/>
    <property type="molecule type" value="Genomic_DNA"/>
</dbReference>
<dbReference type="SUPFAM" id="SSF81665">
    <property type="entry name" value="Calcium ATPase, transmembrane domain M"/>
    <property type="match status" value="1"/>
</dbReference>
<feature type="signal peptide" evidence="4">
    <location>
        <begin position="1"/>
        <end position="18"/>
    </location>
</feature>
<dbReference type="PANTHER" id="PTHR24093:SF486">
    <property type="entry name" value="CALCIUM-TRANSPORTING ATPASE"/>
    <property type="match status" value="1"/>
</dbReference>
<feature type="chain" id="PRO_5005879644" evidence="4">
    <location>
        <begin position="19"/>
        <end position="222"/>
    </location>
</feature>
<dbReference type="AlphaFoldDB" id="A0A0N1P9U3"/>
<protein>
    <submittedName>
        <fullName evidence="6">Putative vacuolar-type Ca2-ATPase</fullName>
    </submittedName>
</protein>
<dbReference type="OrthoDB" id="3352408at2759"/>
<gene>
    <name evidence="6" type="ORF">ABL78_7478</name>
</gene>
<evidence type="ECO:0000256" key="4">
    <source>
        <dbReference type="SAM" id="SignalP"/>
    </source>
</evidence>
<keyword evidence="2" id="KW-0460">Magnesium</keyword>
<keyword evidence="3" id="KW-1133">Transmembrane helix</keyword>
<keyword evidence="3" id="KW-0472">Membrane</keyword>
<evidence type="ECO:0000256" key="1">
    <source>
        <dbReference type="ARBA" id="ARBA00022723"/>
    </source>
</evidence>
<comment type="caution">
    <text evidence="6">The sequence shown here is derived from an EMBL/GenBank/DDBJ whole genome shotgun (WGS) entry which is preliminary data.</text>
</comment>
<proteinExistence type="predicted"/>
<dbReference type="Pfam" id="PF00689">
    <property type="entry name" value="Cation_ATPase_C"/>
    <property type="match status" value="1"/>
</dbReference>
<dbReference type="OMA" id="DEWFACF"/>
<feature type="transmembrane region" description="Helical" evidence="3">
    <location>
        <begin position="76"/>
        <end position="95"/>
    </location>
</feature>
<feature type="domain" description="Cation-transporting P-type ATPase C-terminal" evidence="5">
    <location>
        <begin position="4"/>
        <end position="127"/>
    </location>
</feature>
<evidence type="ECO:0000259" key="5">
    <source>
        <dbReference type="Pfam" id="PF00689"/>
    </source>
</evidence>
<dbReference type="GO" id="GO:0046872">
    <property type="term" value="F:metal ion binding"/>
    <property type="evidence" value="ECO:0007669"/>
    <property type="project" value="UniProtKB-KW"/>
</dbReference>
<dbReference type="InterPro" id="IPR023298">
    <property type="entry name" value="ATPase_P-typ_TM_dom_sf"/>
</dbReference>
<organism evidence="6 7">
    <name type="scientific">Leptomonas seymouri</name>
    <dbReference type="NCBI Taxonomy" id="5684"/>
    <lineage>
        <taxon>Eukaryota</taxon>
        <taxon>Discoba</taxon>
        <taxon>Euglenozoa</taxon>
        <taxon>Kinetoplastea</taxon>
        <taxon>Metakinetoplastina</taxon>
        <taxon>Trypanosomatida</taxon>
        <taxon>Trypanosomatidae</taxon>
        <taxon>Leishmaniinae</taxon>
        <taxon>Leptomonas</taxon>
    </lineage>
</organism>
<dbReference type="GO" id="GO:0005886">
    <property type="term" value="C:plasma membrane"/>
    <property type="evidence" value="ECO:0007669"/>
    <property type="project" value="TreeGrafter"/>
</dbReference>
<feature type="transmembrane region" description="Helical" evidence="3">
    <location>
        <begin position="107"/>
        <end position="128"/>
    </location>
</feature>
<evidence type="ECO:0000256" key="2">
    <source>
        <dbReference type="ARBA" id="ARBA00022842"/>
    </source>
</evidence>
<dbReference type="GO" id="GO:0005388">
    <property type="term" value="F:P-type calcium transporter activity"/>
    <property type="evidence" value="ECO:0007669"/>
    <property type="project" value="TreeGrafter"/>
</dbReference>
<dbReference type="InterPro" id="IPR006068">
    <property type="entry name" value="ATPase_P-typ_cation-transptr_C"/>
</dbReference>
<dbReference type="Gene3D" id="1.20.1110.10">
    <property type="entry name" value="Calcium-transporting ATPase, transmembrane domain"/>
    <property type="match status" value="1"/>
</dbReference>
<keyword evidence="4" id="KW-0732">Signal</keyword>
<name>A0A0N1P9U3_LEPSE</name>
<feature type="transmembrane region" description="Helical" evidence="3">
    <location>
        <begin position="39"/>
        <end position="56"/>
    </location>
</feature>
<dbReference type="PANTHER" id="PTHR24093">
    <property type="entry name" value="CATION TRANSPORTING ATPASE"/>
    <property type="match status" value="1"/>
</dbReference>
<evidence type="ECO:0000256" key="3">
    <source>
        <dbReference type="SAM" id="Phobius"/>
    </source>
</evidence>
<evidence type="ECO:0000313" key="7">
    <source>
        <dbReference type="Proteomes" id="UP000038009"/>
    </source>
</evidence>
<accession>A0A0N1P9U3</accession>
<sequence>MHVTISAVALYILVVSLALQAYGNVWFGAGDMGGVEHRTIIFNVFVLCTLFHMFSCRKLYDELNAFEGLWSRSRPFMAVVAFCFGFQFLAVETFGDFMNVTALRGDEWFACFMVSVVVLIVCFIVRLVPVKEPVFEKSFDPALLDEDAKKMLSKLDSAVATAQESNPAFGKGEYLSKACRLRARALWREARQHHVTAGRVVNAFRRARAEKLGEPNGLSALA</sequence>
<dbReference type="Proteomes" id="UP000038009">
    <property type="component" value="Unassembled WGS sequence"/>
</dbReference>
<reference evidence="6 7" key="1">
    <citation type="journal article" date="2015" name="PLoS Pathog.">
        <title>Leptomonas seymouri: Adaptations to the Dixenous Life Cycle Analyzed by Genome Sequencing, Transcriptome Profiling and Co-infection with Leishmania donovani.</title>
        <authorList>
            <person name="Kraeva N."/>
            <person name="Butenko A."/>
            <person name="Hlavacova J."/>
            <person name="Kostygov A."/>
            <person name="Myskova J."/>
            <person name="Grybchuk D."/>
            <person name="Lestinova T."/>
            <person name="Votypka J."/>
            <person name="Volf P."/>
            <person name="Opperdoes F."/>
            <person name="Flegontov P."/>
            <person name="Lukes J."/>
            <person name="Yurchenko V."/>
        </authorList>
    </citation>
    <scope>NUCLEOTIDE SEQUENCE [LARGE SCALE GENOMIC DNA]</scope>
    <source>
        <strain evidence="6 7">ATCC 30220</strain>
    </source>
</reference>
<keyword evidence="7" id="KW-1185">Reference proteome</keyword>
<evidence type="ECO:0000313" key="6">
    <source>
        <dbReference type="EMBL" id="KPI83483.1"/>
    </source>
</evidence>